<proteinExistence type="predicted"/>
<dbReference type="EMBL" id="BARS01054602">
    <property type="protein sequence ID" value="GAG50188.1"/>
    <property type="molecule type" value="Genomic_DNA"/>
</dbReference>
<name>X0YP00_9ZZZZ</name>
<dbReference type="GO" id="GO:0008408">
    <property type="term" value="F:3'-5' exonuclease activity"/>
    <property type="evidence" value="ECO:0007669"/>
    <property type="project" value="InterPro"/>
</dbReference>
<feature type="non-terminal residue" evidence="2">
    <location>
        <position position="1"/>
    </location>
</feature>
<dbReference type="InterPro" id="IPR011708">
    <property type="entry name" value="DNA_pol3_alpha_NTPase_dom"/>
</dbReference>
<gene>
    <name evidence="2" type="ORF">S01H1_80801</name>
</gene>
<evidence type="ECO:0000259" key="1">
    <source>
        <dbReference type="Pfam" id="PF07733"/>
    </source>
</evidence>
<dbReference type="PANTHER" id="PTHR32294:SF0">
    <property type="entry name" value="DNA POLYMERASE III SUBUNIT ALPHA"/>
    <property type="match status" value="1"/>
</dbReference>
<dbReference type="Gene3D" id="1.10.10.1600">
    <property type="entry name" value="Bacterial DNA polymerase III alpha subunit, thumb domain"/>
    <property type="match status" value="1"/>
</dbReference>
<dbReference type="InterPro" id="IPR041931">
    <property type="entry name" value="DNA_pol3_alpha_thumb_dom"/>
</dbReference>
<dbReference type="InterPro" id="IPR004805">
    <property type="entry name" value="DnaE2/DnaE/PolC"/>
</dbReference>
<accession>X0YP00</accession>
<dbReference type="PANTHER" id="PTHR32294">
    <property type="entry name" value="DNA POLYMERASE III SUBUNIT ALPHA"/>
    <property type="match status" value="1"/>
</dbReference>
<reference evidence="2" key="1">
    <citation type="journal article" date="2014" name="Front. Microbiol.">
        <title>High frequency of phylogenetically diverse reductive dehalogenase-homologous genes in deep subseafloor sedimentary metagenomes.</title>
        <authorList>
            <person name="Kawai M."/>
            <person name="Futagami T."/>
            <person name="Toyoda A."/>
            <person name="Takaki Y."/>
            <person name="Nishi S."/>
            <person name="Hori S."/>
            <person name="Arai W."/>
            <person name="Tsubouchi T."/>
            <person name="Morono Y."/>
            <person name="Uchiyama I."/>
            <person name="Ito T."/>
            <person name="Fujiyama A."/>
            <person name="Inagaki F."/>
            <person name="Takami H."/>
        </authorList>
    </citation>
    <scope>NUCLEOTIDE SEQUENCE</scope>
    <source>
        <strain evidence="2">Expedition CK06-06</strain>
    </source>
</reference>
<feature type="domain" description="Bacterial DNA polymerase III alpha subunit NTPase" evidence="1">
    <location>
        <begin position="44"/>
        <end position="216"/>
    </location>
</feature>
<comment type="caution">
    <text evidence="2">The sequence shown here is derived from an EMBL/GenBank/DDBJ whole genome shotgun (WGS) entry which is preliminary data.</text>
</comment>
<protein>
    <recommendedName>
        <fullName evidence="1">Bacterial DNA polymerase III alpha subunit NTPase domain-containing protein</fullName>
    </recommendedName>
</protein>
<dbReference type="GO" id="GO:0006260">
    <property type="term" value="P:DNA replication"/>
    <property type="evidence" value="ECO:0007669"/>
    <property type="project" value="InterPro"/>
</dbReference>
<sequence>ELFADIPQALENAGRIARACNLELEFDQVHLPEVELPEGKTADEYLAELCWQGLEKRYPDPAPEVRSRLEYELDVVRQTQFAHYFLVVWDIVDFARRQNILCGVRGSAAASVILYCLGVTDVDPLKYRLVFERFLNVERKEMPDIDLDFQDDRRDQVISYVAQKYGQDHVAQIITFGTLGARAALRDVGRALGMPYSQVDQVARLVPFGAGMTLQRA</sequence>
<organism evidence="2">
    <name type="scientific">marine sediment metagenome</name>
    <dbReference type="NCBI Taxonomy" id="412755"/>
    <lineage>
        <taxon>unclassified sequences</taxon>
        <taxon>metagenomes</taxon>
        <taxon>ecological metagenomes</taxon>
    </lineage>
</organism>
<evidence type="ECO:0000313" key="2">
    <source>
        <dbReference type="EMBL" id="GAG50188.1"/>
    </source>
</evidence>
<dbReference type="AlphaFoldDB" id="X0YP00"/>
<dbReference type="Pfam" id="PF07733">
    <property type="entry name" value="DNA_pol3_alpha"/>
    <property type="match status" value="1"/>
</dbReference>
<feature type="non-terminal residue" evidence="2">
    <location>
        <position position="217"/>
    </location>
</feature>